<dbReference type="InterPro" id="IPR011010">
    <property type="entry name" value="DNA_brk_join_enz"/>
</dbReference>
<dbReference type="PANTHER" id="PTHR30349">
    <property type="entry name" value="PHAGE INTEGRASE-RELATED"/>
    <property type="match status" value="1"/>
</dbReference>
<dbReference type="Proteomes" id="UP001596958">
    <property type="component" value="Unassembled WGS sequence"/>
</dbReference>
<reference evidence="6" key="1">
    <citation type="journal article" date="2019" name="Int. J. Syst. Evol. Microbiol.">
        <title>The Global Catalogue of Microorganisms (GCM) 10K type strain sequencing project: providing services to taxonomists for standard genome sequencing and annotation.</title>
        <authorList>
            <consortium name="The Broad Institute Genomics Platform"/>
            <consortium name="The Broad Institute Genome Sequencing Center for Infectious Disease"/>
            <person name="Wu L."/>
            <person name="Ma J."/>
        </authorList>
    </citation>
    <scope>NUCLEOTIDE SEQUENCE [LARGE SCALE GENOMIC DNA]</scope>
    <source>
        <strain evidence="6">CCUG 63418</strain>
    </source>
</reference>
<gene>
    <name evidence="5" type="ORF">ACFQZS_03115</name>
</gene>
<evidence type="ECO:0000313" key="6">
    <source>
        <dbReference type="Proteomes" id="UP001596958"/>
    </source>
</evidence>
<evidence type="ECO:0000256" key="1">
    <source>
        <dbReference type="ARBA" id="ARBA00008857"/>
    </source>
</evidence>
<dbReference type="InterPro" id="IPR013762">
    <property type="entry name" value="Integrase-like_cat_sf"/>
</dbReference>
<dbReference type="InterPro" id="IPR035386">
    <property type="entry name" value="Arm-DNA-bind_5"/>
</dbReference>
<feature type="domain" description="Tyr recombinase" evidence="4">
    <location>
        <begin position="220"/>
        <end position="398"/>
    </location>
</feature>
<dbReference type="Gene3D" id="1.10.443.10">
    <property type="entry name" value="Intergrase catalytic core"/>
    <property type="match status" value="1"/>
</dbReference>
<keyword evidence="3" id="KW-0233">DNA recombination</keyword>
<dbReference type="PANTHER" id="PTHR30349:SF64">
    <property type="entry name" value="PROPHAGE INTEGRASE INTD-RELATED"/>
    <property type="match status" value="1"/>
</dbReference>
<dbReference type="Pfam" id="PF13102">
    <property type="entry name" value="Phage_int_SAM_5"/>
    <property type="match status" value="1"/>
</dbReference>
<dbReference type="Pfam" id="PF00589">
    <property type="entry name" value="Phage_integrase"/>
    <property type="match status" value="1"/>
</dbReference>
<evidence type="ECO:0000313" key="5">
    <source>
        <dbReference type="EMBL" id="MFD0749115.1"/>
    </source>
</evidence>
<dbReference type="InterPro" id="IPR010998">
    <property type="entry name" value="Integrase_recombinase_N"/>
</dbReference>
<dbReference type="EMBL" id="JBHTHU010000001">
    <property type="protein sequence ID" value="MFD0749115.1"/>
    <property type="molecule type" value="Genomic_DNA"/>
</dbReference>
<keyword evidence="2" id="KW-0238">DNA-binding</keyword>
<keyword evidence="6" id="KW-1185">Reference proteome</keyword>
<dbReference type="InterPro" id="IPR002104">
    <property type="entry name" value="Integrase_catalytic"/>
</dbReference>
<comment type="caution">
    <text evidence="5">The sequence shown here is derived from an EMBL/GenBank/DDBJ whole genome shotgun (WGS) entry which is preliminary data.</text>
</comment>
<dbReference type="Gene3D" id="1.10.150.130">
    <property type="match status" value="1"/>
</dbReference>
<organism evidence="5 6">
    <name type="scientific">Mucilaginibacter calamicampi</name>
    <dbReference type="NCBI Taxonomy" id="1302352"/>
    <lineage>
        <taxon>Bacteria</taxon>
        <taxon>Pseudomonadati</taxon>
        <taxon>Bacteroidota</taxon>
        <taxon>Sphingobacteriia</taxon>
        <taxon>Sphingobacteriales</taxon>
        <taxon>Sphingobacteriaceae</taxon>
        <taxon>Mucilaginibacter</taxon>
    </lineage>
</organism>
<accession>A0ABW2YT19</accession>
<dbReference type="InterPro" id="IPR050090">
    <property type="entry name" value="Tyrosine_recombinase_XerCD"/>
</dbReference>
<name>A0ABW2YT19_9SPHI</name>
<proteinExistence type="inferred from homology"/>
<dbReference type="SUPFAM" id="SSF56349">
    <property type="entry name" value="DNA breaking-rejoining enzymes"/>
    <property type="match status" value="1"/>
</dbReference>
<evidence type="ECO:0000259" key="4">
    <source>
        <dbReference type="PROSITE" id="PS51898"/>
    </source>
</evidence>
<evidence type="ECO:0000256" key="2">
    <source>
        <dbReference type="ARBA" id="ARBA00023125"/>
    </source>
</evidence>
<comment type="similarity">
    <text evidence="1">Belongs to the 'phage' integrase family.</text>
</comment>
<protein>
    <submittedName>
        <fullName evidence="5">Site-specific integrase</fullName>
    </submittedName>
</protein>
<dbReference type="CDD" id="cd01185">
    <property type="entry name" value="INTN1_C_like"/>
    <property type="match status" value="1"/>
</dbReference>
<sequence>MLEKTLGLLFYLKKPKEYTGGSVLIYLRITVDGVQKEVSTKRFCEPEKWSSKANRAIGNKEEVKKLNAYLDLLQNQAYDARTHLIDRGKVVTAQAIKNIISGEDQRQWMLLTLFRKHNQQLEGMIGNGVAKGTHINFETAYKHVANFLKAEYKADDINILSLDLEFIKKFYHWLRMEKKLNRNSALKNIANMKKIVLDCVDNGWLLGDPFAKFDMNRDEVNTIYLTKEEVQRIANKELRTSRLSRVRDLFIFSCFTGLSFIDMKQLKRSEVSIAANGELRISKNRQKTGTAAVIPLLPIAKGILQKYAYDEHCIITDMLLPVLSNQKYNSYLKEIAERCDIEIELCSKIARNTFATTITLANNVPMETISKMMGHKSLRQTQHYAKVLAIKVNEDMAELNRKLQDSDFFANSPILSEDAGPVEFEPTQNRLKNTHSVHKG</sequence>
<dbReference type="Pfam" id="PF17293">
    <property type="entry name" value="Arm-DNA-bind_5"/>
    <property type="match status" value="1"/>
</dbReference>
<evidence type="ECO:0000256" key="3">
    <source>
        <dbReference type="ARBA" id="ARBA00023172"/>
    </source>
</evidence>
<dbReference type="InterPro" id="IPR025269">
    <property type="entry name" value="SAM-like_dom"/>
</dbReference>
<dbReference type="RefSeq" id="WP_377097198.1">
    <property type="nucleotide sequence ID" value="NZ_JBHTHU010000001.1"/>
</dbReference>
<dbReference type="PROSITE" id="PS51898">
    <property type="entry name" value="TYR_RECOMBINASE"/>
    <property type="match status" value="1"/>
</dbReference>